<name>A0AAV4TIH9_CAEEX</name>
<protein>
    <submittedName>
        <fullName evidence="4">Histone H3-like centromeric protein CSE4</fullName>
    </submittedName>
</protein>
<dbReference type="InterPro" id="IPR007125">
    <property type="entry name" value="H2A/H2B/H3"/>
</dbReference>
<feature type="domain" description="Core Histone H2A/H2B/H3" evidence="3">
    <location>
        <begin position="186"/>
        <end position="262"/>
    </location>
</feature>
<dbReference type="InterPro" id="IPR000164">
    <property type="entry name" value="Histone_H3/CENP-A"/>
</dbReference>
<dbReference type="Gene3D" id="1.10.20.10">
    <property type="entry name" value="Histone, subunit A"/>
    <property type="match status" value="1"/>
</dbReference>
<comment type="caution">
    <text evidence="4">The sequence shown here is derived from an EMBL/GenBank/DDBJ whole genome shotgun (WGS) entry which is preliminary data.</text>
</comment>
<evidence type="ECO:0000256" key="1">
    <source>
        <dbReference type="ARBA" id="ARBA00010343"/>
    </source>
</evidence>
<comment type="similarity">
    <text evidence="1">Belongs to the histone H3 family.</text>
</comment>
<dbReference type="SMART" id="SM00428">
    <property type="entry name" value="H3"/>
    <property type="match status" value="1"/>
</dbReference>
<dbReference type="EMBL" id="BPLR01011208">
    <property type="protein sequence ID" value="GIY44881.1"/>
    <property type="molecule type" value="Genomic_DNA"/>
</dbReference>
<keyword evidence="5" id="KW-1185">Reference proteome</keyword>
<evidence type="ECO:0000256" key="2">
    <source>
        <dbReference type="SAM" id="MobiDB-lite"/>
    </source>
</evidence>
<feature type="compositionally biased region" description="Low complexity" evidence="2">
    <location>
        <begin position="14"/>
        <end position="30"/>
    </location>
</feature>
<feature type="region of interest" description="Disordered" evidence="2">
    <location>
        <begin position="1"/>
        <end position="131"/>
    </location>
</feature>
<dbReference type="GO" id="GO:0000786">
    <property type="term" value="C:nucleosome"/>
    <property type="evidence" value="ECO:0007669"/>
    <property type="project" value="InterPro"/>
</dbReference>
<dbReference type="CDD" id="cd22911">
    <property type="entry name" value="HFD_H3"/>
    <property type="match status" value="1"/>
</dbReference>
<dbReference type="PANTHER" id="PTHR11426">
    <property type="entry name" value="HISTONE H3"/>
    <property type="match status" value="1"/>
</dbReference>
<feature type="compositionally biased region" description="Basic and acidic residues" evidence="2">
    <location>
        <begin position="1"/>
        <end position="13"/>
    </location>
</feature>
<dbReference type="AlphaFoldDB" id="A0AAV4TIH9"/>
<feature type="compositionally biased region" description="Low complexity" evidence="2">
    <location>
        <begin position="53"/>
        <end position="63"/>
    </location>
</feature>
<organism evidence="4 5">
    <name type="scientific">Caerostris extrusa</name>
    <name type="common">Bark spider</name>
    <name type="synonym">Caerostris bankana</name>
    <dbReference type="NCBI Taxonomy" id="172846"/>
    <lineage>
        <taxon>Eukaryota</taxon>
        <taxon>Metazoa</taxon>
        <taxon>Ecdysozoa</taxon>
        <taxon>Arthropoda</taxon>
        <taxon>Chelicerata</taxon>
        <taxon>Arachnida</taxon>
        <taxon>Araneae</taxon>
        <taxon>Araneomorphae</taxon>
        <taxon>Entelegynae</taxon>
        <taxon>Araneoidea</taxon>
        <taxon>Araneidae</taxon>
        <taxon>Caerostris</taxon>
    </lineage>
</organism>
<dbReference type="SUPFAM" id="SSF47113">
    <property type="entry name" value="Histone-fold"/>
    <property type="match status" value="1"/>
</dbReference>
<evidence type="ECO:0000259" key="3">
    <source>
        <dbReference type="Pfam" id="PF00125"/>
    </source>
</evidence>
<dbReference type="GO" id="GO:0030527">
    <property type="term" value="F:structural constituent of chromatin"/>
    <property type="evidence" value="ECO:0007669"/>
    <property type="project" value="InterPro"/>
</dbReference>
<accession>A0AAV4TIH9</accession>
<dbReference type="Pfam" id="PF00125">
    <property type="entry name" value="Histone"/>
    <property type="match status" value="1"/>
</dbReference>
<dbReference type="Proteomes" id="UP001054945">
    <property type="component" value="Unassembled WGS sequence"/>
</dbReference>
<proteinExistence type="inferred from homology"/>
<feature type="compositionally biased region" description="Basic residues" evidence="2">
    <location>
        <begin position="35"/>
        <end position="46"/>
    </location>
</feature>
<dbReference type="GO" id="GO:0046982">
    <property type="term" value="F:protein heterodimerization activity"/>
    <property type="evidence" value="ECO:0007669"/>
    <property type="project" value="InterPro"/>
</dbReference>
<sequence length="269" mass="30950">MGRREEQPRHEQMSSESNISSDEESQSVVQESRRKSNFSKSKKAKRKEQTQQSSSDSSVIRKSSIPKRKSPSFSAAQREEQTNPAGKRPHQRIEDSESDEETRSGSQDRQGNPKRARTGDPSPMEDNLARPSTSLQADFQDSLRAAQNLHRHILERRELNPPSRRIAPLQVRRKNLVSELFRRLGSSRRNLLIRRLPFSRVVREVANELTDINHYWQANAVLALQEACEYYLISLFEDAQMCALHAGRVTIMIRDIQLARRIYVRSGGM</sequence>
<gene>
    <name evidence="4" type="primary">CSE4</name>
    <name evidence="4" type="ORF">CEXT_551711</name>
</gene>
<evidence type="ECO:0000313" key="4">
    <source>
        <dbReference type="EMBL" id="GIY44881.1"/>
    </source>
</evidence>
<evidence type="ECO:0000313" key="5">
    <source>
        <dbReference type="Proteomes" id="UP001054945"/>
    </source>
</evidence>
<reference evidence="4 5" key="1">
    <citation type="submission" date="2021-06" db="EMBL/GenBank/DDBJ databases">
        <title>Caerostris extrusa draft genome.</title>
        <authorList>
            <person name="Kono N."/>
            <person name="Arakawa K."/>
        </authorList>
    </citation>
    <scope>NUCLEOTIDE SEQUENCE [LARGE SCALE GENOMIC DNA]</scope>
</reference>
<dbReference type="GO" id="GO:0003677">
    <property type="term" value="F:DNA binding"/>
    <property type="evidence" value="ECO:0007669"/>
    <property type="project" value="InterPro"/>
</dbReference>
<dbReference type="InterPro" id="IPR009072">
    <property type="entry name" value="Histone-fold"/>
</dbReference>